<dbReference type="Pfam" id="PF00196">
    <property type="entry name" value="GerE"/>
    <property type="match status" value="1"/>
</dbReference>
<protein>
    <recommendedName>
        <fullName evidence="3">HTH luxR-type domain-containing protein</fullName>
    </recommendedName>
</protein>
<evidence type="ECO:0000256" key="2">
    <source>
        <dbReference type="ARBA" id="ARBA00022840"/>
    </source>
</evidence>
<dbReference type="PROSITE" id="PS50043">
    <property type="entry name" value="HTH_LUXR_2"/>
    <property type="match status" value="1"/>
</dbReference>
<dbReference type="InterPro" id="IPR016032">
    <property type="entry name" value="Sig_transdc_resp-reg_C-effctor"/>
</dbReference>
<dbReference type="GO" id="GO:0005737">
    <property type="term" value="C:cytoplasm"/>
    <property type="evidence" value="ECO:0007669"/>
    <property type="project" value="TreeGrafter"/>
</dbReference>
<dbReference type="PANTHER" id="PTHR16305">
    <property type="entry name" value="TESTICULAR SOLUBLE ADENYLYL CYCLASE"/>
    <property type="match status" value="1"/>
</dbReference>
<dbReference type="GO" id="GO:0004016">
    <property type="term" value="F:adenylate cyclase activity"/>
    <property type="evidence" value="ECO:0007669"/>
    <property type="project" value="TreeGrafter"/>
</dbReference>
<dbReference type="PANTHER" id="PTHR16305:SF35">
    <property type="entry name" value="TRANSCRIPTIONAL ACTIVATOR DOMAIN"/>
    <property type="match status" value="1"/>
</dbReference>
<dbReference type="SUPFAM" id="SSF52540">
    <property type="entry name" value="P-loop containing nucleoside triphosphate hydrolases"/>
    <property type="match status" value="1"/>
</dbReference>
<dbReference type="AlphaFoldDB" id="A0A931F060"/>
<gene>
    <name evidence="4" type="ORF">ITP53_13975</name>
</gene>
<evidence type="ECO:0000259" key="3">
    <source>
        <dbReference type="PROSITE" id="PS50043"/>
    </source>
</evidence>
<accession>A0A931F060</accession>
<dbReference type="GO" id="GO:0003677">
    <property type="term" value="F:DNA binding"/>
    <property type="evidence" value="ECO:0007669"/>
    <property type="project" value="InterPro"/>
</dbReference>
<dbReference type="EMBL" id="JADOGI010000034">
    <property type="protein sequence ID" value="MBF8186831.1"/>
    <property type="molecule type" value="Genomic_DNA"/>
</dbReference>
<proteinExistence type="predicted"/>
<dbReference type="Pfam" id="PF13191">
    <property type="entry name" value="AAA_16"/>
    <property type="match status" value="1"/>
</dbReference>
<dbReference type="RefSeq" id="WP_195895804.1">
    <property type="nucleotide sequence ID" value="NZ_JADOGI010000034.1"/>
</dbReference>
<comment type="caution">
    <text evidence="4">The sequence shown here is derived from an EMBL/GenBank/DDBJ whole genome shotgun (WGS) entry which is preliminary data.</text>
</comment>
<dbReference type="InterPro" id="IPR027417">
    <property type="entry name" value="P-loop_NTPase"/>
</dbReference>
<dbReference type="SUPFAM" id="SSF46894">
    <property type="entry name" value="C-terminal effector domain of the bipartite response regulators"/>
    <property type="match status" value="1"/>
</dbReference>
<keyword evidence="1" id="KW-0547">Nucleotide-binding</keyword>
<dbReference type="GO" id="GO:0005524">
    <property type="term" value="F:ATP binding"/>
    <property type="evidence" value="ECO:0007669"/>
    <property type="project" value="UniProtKB-KW"/>
</dbReference>
<name>A0A931F060_9ACTN</name>
<evidence type="ECO:0000256" key="1">
    <source>
        <dbReference type="ARBA" id="ARBA00022741"/>
    </source>
</evidence>
<evidence type="ECO:0000313" key="4">
    <source>
        <dbReference type="EMBL" id="MBF8186831.1"/>
    </source>
</evidence>
<evidence type="ECO:0000313" key="5">
    <source>
        <dbReference type="Proteomes" id="UP000605361"/>
    </source>
</evidence>
<reference evidence="4" key="1">
    <citation type="submission" date="2020-11" db="EMBL/GenBank/DDBJ databases">
        <title>Whole-genome analyses of Nonomuraea sp. K274.</title>
        <authorList>
            <person name="Veyisoglu A."/>
        </authorList>
    </citation>
    <scope>NUCLEOTIDE SEQUENCE</scope>
    <source>
        <strain evidence="4">K274</strain>
    </source>
</reference>
<dbReference type="Gene3D" id="3.40.50.300">
    <property type="entry name" value="P-loop containing nucleotide triphosphate hydrolases"/>
    <property type="match status" value="1"/>
</dbReference>
<dbReference type="SMART" id="SM00421">
    <property type="entry name" value="HTH_LUXR"/>
    <property type="match status" value="1"/>
</dbReference>
<dbReference type="Gene3D" id="1.10.10.10">
    <property type="entry name" value="Winged helix-like DNA-binding domain superfamily/Winged helix DNA-binding domain"/>
    <property type="match status" value="1"/>
</dbReference>
<dbReference type="InterPro" id="IPR041664">
    <property type="entry name" value="AAA_16"/>
</dbReference>
<dbReference type="Proteomes" id="UP000605361">
    <property type="component" value="Unassembled WGS sequence"/>
</dbReference>
<dbReference type="GO" id="GO:0006355">
    <property type="term" value="P:regulation of DNA-templated transcription"/>
    <property type="evidence" value="ECO:0007669"/>
    <property type="project" value="InterPro"/>
</dbReference>
<dbReference type="InterPro" id="IPR000792">
    <property type="entry name" value="Tscrpt_reg_LuxR_C"/>
</dbReference>
<keyword evidence="5" id="KW-1185">Reference proteome</keyword>
<feature type="domain" description="HTH luxR-type" evidence="3">
    <location>
        <begin position="788"/>
        <end position="851"/>
    </location>
</feature>
<keyword evidence="2" id="KW-0067">ATP-binding</keyword>
<dbReference type="CDD" id="cd06170">
    <property type="entry name" value="LuxR_C_like"/>
    <property type="match status" value="1"/>
</dbReference>
<sequence length="851" mass="89940">MTDAHPAPDSWPFLGRERELETILRACRTGGGVVLAGAGGVGRTRLAREALSRVAATPECAHWVTATRAGAAIAFGALAHLLPEEVRLDGDPLAVLRQLTRRFEEARGPRPVLVVDDAHLLDPASAAFVHHLATRGLAFLIVTRRAGEPACDAIVALTKEELLTRIDLAPLPVSVLAELLDAHFGHPLDAVSRRELARLSGGLPLMLRELLHALHAADVLRRVHGIWRWTGRLPVPRRLAEAIDEQLGGVDESVRALLEIVACAEPAPVAALDGMADEQALATAEQSGLVVMETVEDRLVARLAHPLHGEVIRATLSSARARALWARMSKIITVRSWLLDAGIPLEPAILLAAARTTLTRLDHGLAERFARAARARDGGDAADLVLAEILAHQGRYEEAADVLPPLAPPDGPQLARWAITSAAVAYGERCDVVAAERALARAAEHGGHAGTTAVRYWIMLSEGRGKEALDAGPAAPSSSGSAVWVSACVITAAGLGGRLATAADTYRRGLADAHDRPWERAPIGYAYCLALLANGRPHDAGLLAEREYEIALAGGTAAVVGGWTACRGAVAKAQGRVETAARAFHEAIALLDGHDLGHMGLLCHAELAGAAALAGDTALAAAWSHRADRYPHAGPLLRPWIELDRAWSMAAGGNVSGAAAHARQAAEHARHAGQPAIEATALYDAARLGDARVVRRRLAVLAGDLGTPAAAAMSTAAAGLAEPEAGALDRAADAFVRLGLWLHAAETATAAARTHQRAGRLTHAHRSLEKAAVLRGHCPQARTPLLDTTRPVDVLTRREREVVLLAAARCRSREIAIRLGLSVRTVDNYLCRAYAKLGVSGRTELADLLPR</sequence>
<organism evidence="4 5">
    <name type="scientific">Nonomuraea cypriaca</name>
    <dbReference type="NCBI Taxonomy" id="1187855"/>
    <lineage>
        <taxon>Bacteria</taxon>
        <taxon>Bacillati</taxon>
        <taxon>Actinomycetota</taxon>
        <taxon>Actinomycetes</taxon>
        <taxon>Streptosporangiales</taxon>
        <taxon>Streptosporangiaceae</taxon>
        <taxon>Nonomuraea</taxon>
    </lineage>
</organism>
<dbReference type="InterPro" id="IPR036388">
    <property type="entry name" value="WH-like_DNA-bd_sf"/>
</dbReference>